<evidence type="ECO:0000256" key="3">
    <source>
        <dbReference type="ARBA" id="ARBA00023224"/>
    </source>
</evidence>
<evidence type="ECO:0000259" key="8">
    <source>
        <dbReference type="PROSITE" id="PS50885"/>
    </source>
</evidence>
<dbReference type="Pfam" id="PF00672">
    <property type="entry name" value="HAMP"/>
    <property type="match status" value="1"/>
</dbReference>
<dbReference type="PRINTS" id="PR00260">
    <property type="entry name" value="CHEMTRNSDUCR"/>
</dbReference>
<reference evidence="9 10" key="1">
    <citation type="submission" date="2021-01" db="EMBL/GenBank/DDBJ databases">
        <title>Whole genome shotgun sequence of Actinoplanes durhamensis NBRC 14914.</title>
        <authorList>
            <person name="Komaki H."/>
            <person name="Tamura T."/>
        </authorList>
    </citation>
    <scope>NUCLEOTIDE SEQUENCE [LARGE SCALE GENOMIC DNA]</scope>
    <source>
        <strain evidence="9 10">NBRC 14914</strain>
    </source>
</reference>
<keyword evidence="1 6" id="KW-0812">Transmembrane</keyword>
<evidence type="ECO:0000313" key="10">
    <source>
        <dbReference type="Proteomes" id="UP000637628"/>
    </source>
</evidence>
<feature type="domain" description="Methyl-accepting transducer" evidence="7">
    <location>
        <begin position="290"/>
        <end position="533"/>
    </location>
</feature>
<evidence type="ECO:0000256" key="6">
    <source>
        <dbReference type="SAM" id="Phobius"/>
    </source>
</evidence>
<keyword evidence="10" id="KW-1185">Reference proteome</keyword>
<dbReference type="Pfam" id="PF12729">
    <property type="entry name" value="4HB_MCP_1"/>
    <property type="match status" value="1"/>
</dbReference>
<organism evidence="9 10">
    <name type="scientific">Paractinoplanes durhamensis</name>
    <dbReference type="NCBI Taxonomy" id="113563"/>
    <lineage>
        <taxon>Bacteria</taxon>
        <taxon>Bacillati</taxon>
        <taxon>Actinomycetota</taxon>
        <taxon>Actinomycetes</taxon>
        <taxon>Micromonosporales</taxon>
        <taxon>Micromonosporaceae</taxon>
        <taxon>Paractinoplanes</taxon>
    </lineage>
</organism>
<evidence type="ECO:0000256" key="4">
    <source>
        <dbReference type="ARBA" id="ARBA00029447"/>
    </source>
</evidence>
<dbReference type="InterPro" id="IPR003660">
    <property type="entry name" value="HAMP_dom"/>
</dbReference>
<dbReference type="PANTHER" id="PTHR32089:SF112">
    <property type="entry name" value="LYSOZYME-LIKE PROTEIN-RELATED"/>
    <property type="match status" value="1"/>
</dbReference>
<keyword evidence="2 6" id="KW-1133">Transmembrane helix</keyword>
<dbReference type="InterPro" id="IPR024478">
    <property type="entry name" value="HlyB_4HB_MCP"/>
</dbReference>
<evidence type="ECO:0008006" key="11">
    <source>
        <dbReference type="Google" id="ProtNLM"/>
    </source>
</evidence>
<evidence type="ECO:0000256" key="2">
    <source>
        <dbReference type="ARBA" id="ARBA00022989"/>
    </source>
</evidence>
<dbReference type="InterPro" id="IPR004089">
    <property type="entry name" value="MCPsignal_dom"/>
</dbReference>
<comment type="similarity">
    <text evidence="4">Belongs to the methyl-accepting chemotaxis (MCP) protein family.</text>
</comment>
<sequence length="548" mass="55771">MADSWSAALPPLVVEKTAKAGWFGNLRVGVKITTAVAVAVFAGIVVAVLGLTGMSVANGNAVAIYQENLQPSAALANAQGSFDDEIFGLSMMSIATSTAGTEQARKESLAAADMVATGVQGYADLGLDQAQEAPIAALTAGLTAFNKVRDELLIPAAAKSDNATFAKAYATSAAPLVEQVNNAFDALAAFEQSSAAQAADDTTSSYHTSRLLMLVSLMVGVLASALLGAITVRRITRPLGEVNATLARVADGDLTGTVMVRSRDEVGNMAGSLNRATSGMRGTVQALGTASQSLAAAAEELSTSSSQIAGNAEEASAQAATVAGAAEEIRRNIDTVSAGSEQMGASIREIAQNANQAAEVAGQAVTMAETTNQTVSKLGESSSEIGNVIKLITAIAEQTNLLALNATIEAARAGELGKGFAVVASEVKDLAQETARATEDISTRVSAIQADTGTAITAIGEISEVIAKISDYQTTIAAAVEEQTATTGEMNRGVAEAASGVSEVATGVDALATTTRLTTESVGETQRAAEELARMSGELQAMVGRFRV</sequence>
<dbReference type="PROSITE" id="PS50885">
    <property type="entry name" value="HAMP"/>
    <property type="match status" value="1"/>
</dbReference>
<dbReference type="Proteomes" id="UP000637628">
    <property type="component" value="Unassembled WGS sequence"/>
</dbReference>
<protein>
    <recommendedName>
        <fullName evidence="11">Methyl-accepting chemotaxis protein</fullName>
    </recommendedName>
</protein>
<evidence type="ECO:0000259" key="7">
    <source>
        <dbReference type="PROSITE" id="PS50111"/>
    </source>
</evidence>
<dbReference type="CDD" id="cd06225">
    <property type="entry name" value="HAMP"/>
    <property type="match status" value="1"/>
</dbReference>
<proteinExistence type="inferred from homology"/>
<dbReference type="PANTHER" id="PTHR32089">
    <property type="entry name" value="METHYL-ACCEPTING CHEMOTAXIS PROTEIN MCPB"/>
    <property type="match status" value="1"/>
</dbReference>
<dbReference type="SUPFAM" id="SSF58104">
    <property type="entry name" value="Methyl-accepting chemotaxis protein (MCP) signaling domain"/>
    <property type="match status" value="1"/>
</dbReference>
<feature type="domain" description="HAMP" evidence="8">
    <location>
        <begin position="233"/>
        <end position="285"/>
    </location>
</feature>
<feature type="transmembrane region" description="Helical" evidence="6">
    <location>
        <begin position="211"/>
        <end position="232"/>
    </location>
</feature>
<keyword evidence="3 5" id="KW-0807">Transducer</keyword>
<dbReference type="Pfam" id="PF00015">
    <property type="entry name" value="MCPsignal"/>
    <property type="match status" value="1"/>
</dbReference>
<dbReference type="RefSeq" id="WP_344518370.1">
    <property type="nucleotide sequence ID" value="NZ_BAAATX010000009.1"/>
</dbReference>
<feature type="transmembrane region" description="Helical" evidence="6">
    <location>
        <begin position="32"/>
        <end position="51"/>
    </location>
</feature>
<dbReference type="Gene3D" id="1.10.287.950">
    <property type="entry name" value="Methyl-accepting chemotaxis protein"/>
    <property type="match status" value="1"/>
</dbReference>
<accession>A0ABQ3Z795</accession>
<dbReference type="PROSITE" id="PS50111">
    <property type="entry name" value="CHEMOTAXIS_TRANSDUC_2"/>
    <property type="match status" value="1"/>
</dbReference>
<dbReference type="SMART" id="SM00304">
    <property type="entry name" value="HAMP"/>
    <property type="match status" value="2"/>
</dbReference>
<dbReference type="InterPro" id="IPR004090">
    <property type="entry name" value="Chemotax_Me-accpt_rcpt"/>
</dbReference>
<evidence type="ECO:0000256" key="1">
    <source>
        <dbReference type="ARBA" id="ARBA00022692"/>
    </source>
</evidence>
<keyword evidence="6" id="KW-0472">Membrane</keyword>
<comment type="caution">
    <text evidence="9">The sequence shown here is derived from an EMBL/GenBank/DDBJ whole genome shotgun (WGS) entry which is preliminary data.</text>
</comment>
<dbReference type="EMBL" id="BOML01000057">
    <property type="protein sequence ID" value="GIE05700.1"/>
    <property type="molecule type" value="Genomic_DNA"/>
</dbReference>
<dbReference type="SMART" id="SM00283">
    <property type="entry name" value="MA"/>
    <property type="match status" value="1"/>
</dbReference>
<gene>
    <name evidence="9" type="ORF">Adu01nite_70500</name>
</gene>
<evidence type="ECO:0000256" key="5">
    <source>
        <dbReference type="PROSITE-ProRule" id="PRU00284"/>
    </source>
</evidence>
<evidence type="ECO:0000313" key="9">
    <source>
        <dbReference type="EMBL" id="GIE05700.1"/>
    </source>
</evidence>
<name>A0ABQ3Z795_9ACTN</name>